<dbReference type="RefSeq" id="WP_377603474.1">
    <property type="nucleotide sequence ID" value="NZ_JBHUME010000008.1"/>
</dbReference>
<keyword evidence="3" id="KW-1185">Reference proteome</keyword>
<keyword evidence="1" id="KW-0472">Membrane</keyword>
<accession>A0ABW5PES3</accession>
<proteinExistence type="predicted"/>
<dbReference type="Pfam" id="PF04186">
    <property type="entry name" value="FxsA"/>
    <property type="match status" value="1"/>
</dbReference>
<reference evidence="3" key="1">
    <citation type="journal article" date="2019" name="Int. J. Syst. Evol. Microbiol.">
        <title>The Global Catalogue of Microorganisms (GCM) 10K type strain sequencing project: providing services to taxonomists for standard genome sequencing and annotation.</title>
        <authorList>
            <consortium name="The Broad Institute Genomics Platform"/>
            <consortium name="The Broad Institute Genome Sequencing Center for Infectious Disease"/>
            <person name="Wu L."/>
            <person name="Ma J."/>
        </authorList>
    </citation>
    <scope>NUCLEOTIDE SEQUENCE [LARGE SCALE GENOMIC DNA]</scope>
    <source>
        <strain evidence="3">KCTC 3950</strain>
    </source>
</reference>
<dbReference type="EMBL" id="JBHUME010000008">
    <property type="protein sequence ID" value="MFD2613480.1"/>
    <property type="molecule type" value="Genomic_DNA"/>
</dbReference>
<keyword evidence="1" id="KW-1133">Transmembrane helix</keyword>
<dbReference type="NCBIfam" id="NF008528">
    <property type="entry name" value="PRK11463.1-2"/>
    <property type="match status" value="1"/>
</dbReference>
<dbReference type="PANTHER" id="PTHR35335:SF1">
    <property type="entry name" value="UPF0716 PROTEIN FXSA"/>
    <property type="match status" value="1"/>
</dbReference>
<dbReference type="PANTHER" id="PTHR35335">
    <property type="entry name" value="UPF0716 PROTEIN FXSA"/>
    <property type="match status" value="1"/>
</dbReference>
<dbReference type="InterPro" id="IPR007313">
    <property type="entry name" value="FxsA"/>
</dbReference>
<dbReference type="Proteomes" id="UP001597541">
    <property type="component" value="Unassembled WGS sequence"/>
</dbReference>
<feature type="transmembrane region" description="Helical" evidence="1">
    <location>
        <begin position="29"/>
        <end position="47"/>
    </location>
</feature>
<protein>
    <submittedName>
        <fullName evidence="2">FxsA family protein</fullName>
    </submittedName>
</protein>
<evidence type="ECO:0000313" key="3">
    <source>
        <dbReference type="Proteomes" id="UP001597541"/>
    </source>
</evidence>
<evidence type="ECO:0000313" key="2">
    <source>
        <dbReference type="EMBL" id="MFD2613480.1"/>
    </source>
</evidence>
<organism evidence="2 3">
    <name type="scientific">Paenibacillus gansuensis</name>
    <dbReference type="NCBI Taxonomy" id="306542"/>
    <lineage>
        <taxon>Bacteria</taxon>
        <taxon>Bacillati</taxon>
        <taxon>Bacillota</taxon>
        <taxon>Bacilli</taxon>
        <taxon>Bacillales</taxon>
        <taxon>Paenibacillaceae</taxon>
        <taxon>Paenibacillus</taxon>
    </lineage>
</organism>
<comment type="caution">
    <text evidence="2">The sequence shown here is derived from an EMBL/GenBank/DDBJ whole genome shotgun (WGS) entry which is preliminary data.</text>
</comment>
<evidence type="ECO:0000256" key="1">
    <source>
        <dbReference type="SAM" id="Phobius"/>
    </source>
</evidence>
<keyword evidence="1" id="KW-0812">Transmembrane</keyword>
<sequence>MLKWLVILFIVVPALEVWSLIQMGQWIGGWQTFGLILLTGFLGAYLAKKEARKVFAAARAQMEAGRVPSTTILDGICVLAGGLMLLSPGFLTDIVGFLILFPPTRPFFRLTLQGFIQNRLMKGNGTFTFFKIK</sequence>
<gene>
    <name evidence="2" type="ORF">ACFSUF_13695</name>
</gene>
<name>A0ABW5PES3_9BACL</name>